<dbReference type="InterPro" id="IPR000454">
    <property type="entry name" value="ATP_synth_F0_csu"/>
</dbReference>
<dbReference type="Gene3D" id="1.20.20.10">
    <property type="entry name" value="F1F0 ATP synthase subunit C"/>
    <property type="match status" value="1"/>
</dbReference>
<protein>
    <submittedName>
        <fullName evidence="3">Uncharacterized protein</fullName>
    </submittedName>
</protein>
<evidence type="ECO:0000256" key="2">
    <source>
        <dbReference type="RuleBase" id="RU004221"/>
    </source>
</evidence>
<keyword evidence="2" id="KW-0406">Ion transport</keyword>
<evidence type="ECO:0000256" key="1">
    <source>
        <dbReference type="ARBA" id="ARBA00006704"/>
    </source>
</evidence>
<accession>A0A4W2EXP5</accession>
<dbReference type="GO" id="GO:0045259">
    <property type="term" value="C:proton-transporting ATP synthase complex"/>
    <property type="evidence" value="ECO:0007669"/>
    <property type="project" value="InterPro"/>
</dbReference>
<dbReference type="Proteomes" id="UP000314981">
    <property type="component" value="Chromosome 3"/>
</dbReference>
<dbReference type="GO" id="GO:0015986">
    <property type="term" value="P:proton motive force-driven ATP synthesis"/>
    <property type="evidence" value="ECO:0007669"/>
    <property type="project" value="InterPro"/>
</dbReference>
<name>A0A4W2EXP5_BOBOX</name>
<reference evidence="3 4" key="1">
    <citation type="submission" date="2018-11" db="EMBL/GenBank/DDBJ databases">
        <title>Haplotype-resolved cattle genomes.</title>
        <authorList>
            <person name="Low W.Y."/>
            <person name="Tearle R."/>
            <person name="Bickhart D.M."/>
            <person name="Rosen B.D."/>
            <person name="Koren S."/>
            <person name="Rhie A."/>
            <person name="Hiendleder S."/>
            <person name="Phillippy A.M."/>
            <person name="Smith T.P.L."/>
            <person name="Williams J.L."/>
        </authorList>
    </citation>
    <scope>NUCLEOTIDE SEQUENCE [LARGE SCALE GENOMIC DNA]</scope>
</reference>
<organism evidence="3 4">
    <name type="scientific">Bos indicus x Bos taurus</name>
    <name type="common">Hybrid cattle</name>
    <dbReference type="NCBI Taxonomy" id="30522"/>
    <lineage>
        <taxon>Eukaryota</taxon>
        <taxon>Metazoa</taxon>
        <taxon>Chordata</taxon>
        <taxon>Craniata</taxon>
        <taxon>Vertebrata</taxon>
        <taxon>Euteleostomi</taxon>
        <taxon>Mammalia</taxon>
        <taxon>Eutheria</taxon>
        <taxon>Laurasiatheria</taxon>
        <taxon>Artiodactyla</taxon>
        <taxon>Ruminantia</taxon>
        <taxon>Pecora</taxon>
        <taxon>Bovidae</taxon>
        <taxon>Bovinae</taxon>
        <taxon>Bos</taxon>
    </lineage>
</organism>
<dbReference type="AlphaFoldDB" id="A0A4W2EXP5"/>
<dbReference type="STRING" id="30522.A0A4W2EXP5"/>
<dbReference type="GO" id="GO:0008289">
    <property type="term" value="F:lipid binding"/>
    <property type="evidence" value="ECO:0007669"/>
    <property type="project" value="UniProtKB-KW"/>
</dbReference>
<keyword evidence="2" id="KW-0375">Hydrogen ion transport</keyword>
<sequence>LFGSTCAKFVSTPSLIRGTSTLLSRSLSAVVLRRQETLRDESHSSLAAPRPLTTSLTSSHSFHTSAISRDIDPAAKFFGAGAPTVGVAGFGAGMGTVFGRLIIGYDRSPSLKQLLFS</sequence>
<dbReference type="PANTHER" id="PTHR10031">
    <property type="entry name" value="ATP SYNTHASE LIPID-BINDING PROTEIN, MITOCHONDRIAL"/>
    <property type="match status" value="1"/>
</dbReference>
<evidence type="ECO:0000313" key="3">
    <source>
        <dbReference type="Ensembl" id="ENSBIXP00000041808.1"/>
    </source>
</evidence>
<dbReference type="Ensembl" id="ENSBIXT00000039094.1">
    <property type="protein sequence ID" value="ENSBIXP00000041808.1"/>
    <property type="gene ID" value="ENSBIXG00000025983.1"/>
</dbReference>
<dbReference type="GO" id="GO:0015078">
    <property type="term" value="F:proton transmembrane transporter activity"/>
    <property type="evidence" value="ECO:0007669"/>
    <property type="project" value="InterPro"/>
</dbReference>
<reference evidence="3" key="3">
    <citation type="submission" date="2025-09" db="UniProtKB">
        <authorList>
            <consortium name="Ensembl"/>
        </authorList>
    </citation>
    <scope>IDENTIFICATION</scope>
</reference>
<dbReference type="OMA" id="FGSTCAK"/>
<evidence type="ECO:0000313" key="4">
    <source>
        <dbReference type="Proteomes" id="UP000314981"/>
    </source>
</evidence>
<proteinExistence type="inferred from homology"/>
<dbReference type="PANTHER" id="PTHR10031:SF0">
    <property type="entry name" value="ATPASE PROTEIN 9"/>
    <property type="match status" value="1"/>
</dbReference>
<dbReference type="PRINTS" id="PR00124">
    <property type="entry name" value="ATPASEC"/>
</dbReference>
<reference evidence="3" key="2">
    <citation type="submission" date="2025-08" db="UniProtKB">
        <authorList>
            <consortium name="Ensembl"/>
        </authorList>
    </citation>
    <scope>IDENTIFICATION</scope>
</reference>
<comment type="similarity">
    <text evidence="1 2">Belongs to the ATPase C chain family.</text>
</comment>
<keyword evidence="2" id="KW-0813">Transport</keyword>
<dbReference type="InterPro" id="IPR038662">
    <property type="entry name" value="ATP_synth_F0_csu_sf"/>
</dbReference>
<keyword evidence="2" id="KW-0446">Lipid-binding</keyword>
<keyword evidence="4" id="KW-1185">Reference proteome</keyword>